<proteinExistence type="predicted"/>
<organism evidence="2 3">
    <name type="scientific">Niabella pedocola</name>
    <dbReference type="NCBI Taxonomy" id="1752077"/>
    <lineage>
        <taxon>Bacteria</taxon>
        <taxon>Pseudomonadati</taxon>
        <taxon>Bacteroidota</taxon>
        <taxon>Chitinophagia</taxon>
        <taxon>Chitinophagales</taxon>
        <taxon>Chitinophagaceae</taxon>
        <taxon>Niabella</taxon>
    </lineage>
</organism>
<evidence type="ECO:0000313" key="2">
    <source>
        <dbReference type="EMBL" id="MCD2423115.1"/>
    </source>
</evidence>
<evidence type="ECO:0000313" key="3">
    <source>
        <dbReference type="Proteomes" id="UP001199816"/>
    </source>
</evidence>
<dbReference type="PANTHER" id="PTHR34704">
    <property type="entry name" value="ATPASE"/>
    <property type="match status" value="1"/>
</dbReference>
<sequence length="480" mass="54233">MNTIIGRSEEQKILNRLLASGRPELIAVYGRRRVGKTYLIRALFKKEMVFEMSGIHDAALTDQLRNFSIALGKAIASPAPLAPPDNWIQAFAYLDQYLLDLLDGSRPAVLFFDEFPWIHTPRSNFLQAFDHWWNSSATKRPNLKVIICGSAASWMIDKIINNKSGLHNRVTQRIRLLPFTLGETRAYLHYLGAALDPYQLLQLYMAVGGIPYYLQTVLPGESAVQIIDRLCFDKDGVLRKEFDNLYQSLFVNAQQHEKVVRALSQKGKGLTRDEIIATCGLTSGGTTSKLLRELEESGFITPYVPFGKNTNDSIYKLSDEYSMFYLKFIEGAKATGSGSWLRKGHTPAYKSWSGFAFEAVCLKHVAQVKKALGIEGVFTEASGWRYQPLKGNAEKGTQIDLLIDRQDHCINICEMKFSEDVFVIDKNYAGDLDHKVNTFRRITRTRKTLFLTLITTYGVQPNVHTTGRVMAEVTMDALFL</sequence>
<gene>
    <name evidence="2" type="ORF">LQ567_10100</name>
</gene>
<accession>A0ABS8PQK1</accession>
<feature type="domain" description="ATPase" evidence="1">
    <location>
        <begin position="7"/>
        <end position="216"/>
    </location>
</feature>
<dbReference type="InterPro" id="IPR011579">
    <property type="entry name" value="ATPase_dom"/>
</dbReference>
<dbReference type="SUPFAM" id="SSF52540">
    <property type="entry name" value="P-loop containing nucleoside triphosphate hydrolases"/>
    <property type="match status" value="1"/>
</dbReference>
<dbReference type="Gene3D" id="3.40.50.300">
    <property type="entry name" value="P-loop containing nucleotide triphosphate hydrolases"/>
    <property type="match status" value="1"/>
</dbReference>
<evidence type="ECO:0000259" key="1">
    <source>
        <dbReference type="Pfam" id="PF01637"/>
    </source>
</evidence>
<dbReference type="Pfam" id="PF01637">
    <property type="entry name" value="ATPase_2"/>
    <property type="match status" value="1"/>
</dbReference>
<keyword evidence="2" id="KW-0067">ATP-binding</keyword>
<keyword evidence="3" id="KW-1185">Reference proteome</keyword>
<dbReference type="PANTHER" id="PTHR34704:SF1">
    <property type="entry name" value="ATPASE"/>
    <property type="match status" value="1"/>
</dbReference>
<protein>
    <submittedName>
        <fullName evidence="2">ATP-binding protein</fullName>
    </submittedName>
</protein>
<comment type="caution">
    <text evidence="2">The sequence shown here is derived from an EMBL/GenBank/DDBJ whole genome shotgun (WGS) entry which is preliminary data.</text>
</comment>
<keyword evidence="2" id="KW-0547">Nucleotide-binding</keyword>
<dbReference type="CDD" id="cd00882">
    <property type="entry name" value="Ras_like_GTPase"/>
    <property type="match status" value="1"/>
</dbReference>
<reference evidence="2 3" key="1">
    <citation type="submission" date="2021-11" db="EMBL/GenBank/DDBJ databases">
        <title>Genomic of Niabella pedocola.</title>
        <authorList>
            <person name="Wu T."/>
        </authorList>
    </citation>
    <scope>NUCLEOTIDE SEQUENCE [LARGE SCALE GENOMIC DNA]</scope>
    <source>
        <strain evidence="2 3">JCM 31011</strain>
    </source>
</reference>
<name>A0ABS8PQK1_9BACT</name>
<dbReference type="RefSeq" id="WP_231004383.1">
    <property type="nucleotide sequence ID" value="NZ_JAJNEC010000005.1"/>
</dbReference>
<dbReference type="EMBL" id="JAJNEC010000005">
    <property type="protein sequence ID" value="MCD2423115.1"/>
    <property type="molecule type" value="Genomic_DNA"/>
</dbReference>
<dbReference type="Proteomes" id="UP001199816">
    <property type="component" value="Unassembled WGS sequence"/>
</dbReference>
<dbReference type="GO" id="GO:0005524">
    <property type="term" value="F:ATP binding"/>
    <property type="evidence" value="ECO:0007669"/>
    <property type="project" value="UniProtKB-KW"/>
</dbReference>
<dbReference type="InterPro" id="IPR027417">
    <property type="entry name" value="P-loop_NTPase"/>
</dbReference>